<sequence length="32" mass="3907">MKKMNKESENDFGSERREHDPDLVWKDQKAEE</sequence>
<protein>
    <submittedName>
        <fullName evidence="4">Conserved domain protein</fullName>
    </submittedName>
</protein>
<dbReference type="AlphaFoldDB" id="A0A183U7N5"/>
<evidence type="ECO:0000313" key="3">
    <source>
        <dbReference type="Proteomes" id="UP000050794"/>
    </source>
</evidence>
<accession>A0A183U7N5</accession>
<reference evidence="2 3" key="2">
    <citation type="submission" date="2018-11" db="EMBL/GenBank/DDBJ databases">
        <authorList>
            <consortium name="Pathogen Informatics"/>
        </authorList>
    </citation>
    <scope>NUCLEOTIDE SEQUENCE [LARGE SCALE GENOMIC DNA]</scope>
</reference>
<gene>
    <name evidence="2" type="ORF">TCNE_LOCUS4505</name>
</gene>
<dbReference type="Proteomes" id="UP000050794">
    <property type="component" value="Unassembled WGS sequence"/>
</dbReference>
<name>A0A183U7N5_TOXCA</name>
<dbReference type="WBParaSite" id="TCNE_0000450501-mRNA-1">
    <property type="protein sequence ID" value="TCNE_0000450501-mRNA-1"/>
    <property type="gene ID" value="TCNE_0000450501"/>
</dbReference>
<organism evidence="3 4">
    <name type="scientific">Toxocara canis</name>
    <name type="common">Canine roundworm</name>
    <dbReference type="NCBI Taxonomy" id="6265"/>
    <lineage>
        <taxon>Eukaryota</taxon>
        <taxon>Metazoa</taxon>
        <taxon>Ecdysozoa</taxon>
        <taxon>Nematoda</taxon>
        <taxon>Chromadorea</taxon>
        <taxon>Rhabditida</taxon>
        <taxon>Spirurina</taxon>
        <taxon>Ascaridomorpha</taxon>
        <taxon>Ascaridoidea</taxon>
        <taxon>Toxocaridae</taxon>
        <taxon>Toxocara</taxon>
    </lineage>
</organism>
<feature type="region of interest" description="Disordered" evidence="1">
    <location>
        <begin position="1"/>
        <end position="32"/>
    </location>
</feature>
<dbReference type="EMBL" id="UYWY01007754">
    <property type="protein sequence ID" value="VDM30396.1"/>
    <property type="molecule type" value="Genomic_DNA"/>
</dbReference>
<evidence type="ECO:0000313" key="4">
    <source>
        <dbReference type="WBParaSite" id="TCNE_0000450501-mRNA-1"/>
    </source>
</evidence>
<keyword evidence="3" id="KW-1185">Reference proteome</keyword>
<proteinExistence type="predicted"/>
<evidence type="ECO:0000256" key="1">
    <source>
        <dbReference type="SAM" id="MobiDB-lite"/>
    </source>
</evidence>
<reference evidence="4" key="1">
    <citation type="submission" date="2016-06" db="UniProtKB">
        <authorList>
            <consortium name="WormBaseParasite"/>
        </authorList>
    </citation>
    <scope>IDENTIFICATION</scope>
</reference>
<evidence type="ECO:0000313" key="2">
    <source>
        <dbReference type="EMBL" id="VDM30396.1"/>
    </source>
</evidence>